<reference evidence="3" key="2">
    <citation type="journal article" date="2017" name="Nat. Plants">
        <title>The Aegilops tauschii genome reveals multiple impacts of transposons.</title>
        <authorList>
            <person name="Zhao G."/>
            <person name="Zou C."/>
            <person name="Li K."/>
            <person name="Wang K."/>
            <person name="Li T."/>
            <person name="Gao L."/>
            <person name="Zhang X."/>
            <person name="Wang H."/>
            <person name="Yang Z."/>
            <person name="Liu X."/>
            <person name="Jiang W."/>
            <person name="Mao L."/>
            <person name="Kong X."/>
            <person name="Jiao Y."/>
            <person name="Jia J."/>
        </authorList>
    </citation>
    <scope>NUCLEOTIDE SEQUENCE [LARGE SCALE GENOMIC DNA]</scope>
    <source>
        <strain evidence="3">cv. AL8/78</strain>
    </source>
</reference>
<dbReference type="InterPro" id="IPR000719">
    <property type="entry name" value="Prot_kinase_dom"/>
</dbReference>
<dbReference type="GO" id="GO:0004672">
    <property type="term" value="F:protein kinase activity"/>
    <property type="evidence" value="ECO:0007669"/>
    <property type="project" value="InterPro"/>
</dbReference>
<evidence type="ECO:0000259" key="1">
    <source>
        <dbReference type="PROSITE" id="PS50011"/>
    </source>
</evidence>
<keyword evidence="3" id="KW-1185">Reference proteome</keyword>
<name>A0A453QX42_AEGTS</name>
<sequence length="140" mass="15634">MVSSISARRPQQLYMLRNNEYGGGSHVSTSGDVYSYGVLLLEMLTGKSPTDPMFNNGLNIINYVENNLPDNIFHVVDAYLQEESEGLAQAYTEEQNAVYQCFLSLLKVAVSCALQDPSERISMREVSKKLNGIKMSLPFE</sequence>
<dbReference type="Gramene" id="AET7Gv20365200.8">
    <property type="protein sequence ID" value="AET7Gv20365200.8"/>
    <property type="gene ID" value="AET7Gv20365200"/>
</dbReference>
<dbReference type="GO" id="GO:0005524">
    <property type="term" value="F:ATP binding"/>
    <property type="evidence" value="ECO:0007669"/>
    <property type="project" value="InterPro"/>
</dbReference>
<dbReference type="EnsemblPlants" id="AET7Gv20365200.8">
    <property type="protein sequence ID" value="AET7Gv20365200.8"/>
    <property type="gene ID" value="AET7Gv20365200"/>
</dbReference>
<proteinExistence type="predicted"/>
<dbReference type="GO" id="GO:0016020">
    <property type="term" value="C:membrane"/>
    <property type="evidence" value="ECO:0007669"/>
    <property type="project" value="TreeGrafter"/>
</dbReference>
<dbReference type="SUPFAM" id="SSF56112">
    <property type="entry name" value="Protein kinase-like (PK-like)"/>
    <property type="match status" value="1"/>
</dbReference>
<protein>
    <recommendedName>
        <fullName evidence="1">Protein kinase domain-containing protein</fullName>
    </recommendedName>
</protein>
<dbReference type="Gene3D" id="1.10.510.10">
    <property type="entry name" value="Transferase(Phosphotransferase) domain 1"/>
    <property type="match status" value="1"/>
</dbReference>
<dbReference type="InterPro" id="IPR051564">
    <property type="entry name" value="LRR_receptor-like_kinase"/>
</dbReference>
<reference evidence="2" key="3">
    <citation type="journal article" date="2017" name="Nature">
        <title>Genome sequence of the progenitor of the wheat D genome Aegilops tauschii.</title>
        <authorList>
            <person name="Luo M.C."/>
            <person name="Gu Y.Q."/>
            <person name="Puiu D."/>
            <person name="Wang H."/>
            <person name="Twardziok S.O."/>
            <person name="Deal K.R."/>
            <person name="Huo N."/>
            <person name="Zhu T."/>
            <person name="Wang L."/>
            <person name="Wang Y."/>
            <person name="McGuire P.E."/>
            <person name="Liu S."/>
            <person name="Long H."/>
            <person name="Ramasamy R.K."/>
            <person name="Rodriguez J.C."/>
            <person name="Van S.L."/>
            <person name="Yuan L."/>
            <person name="Wang Z."/>
            <person name="Xia Z."/>
            <person name="Xiao L."/>
            <person name="Anderson O.D."/>
            <person name="Ouyang S."/>
            <person name="Liang Y."/>
            <person name="Zimin A.V."/>
            <person name="Pertea G."/>
            <person name="Qi P."/>
            <person name="Bennetzen J.L."/>
            <person name="Dai X."/>
            <person name="Dawson M.W."/>
            <person name="Muller H.G."/>
            <person name="Kugler K."/>
            <person name="Rivarola-Duarte L."/>
            <person name="Spannagl M."/>
            <person name="Mayer K.F.X."/>
            <person name="Lu F.H."/>
            <person name="Bevan M.W."/>
            <person name="Leroy P."/>
            <person name="Li P."/>
            <person name="You F.M."/>
            <person name="Sun Q."/>
            <person name="Liu Z."/>
            <person name="Lyons E."/>
            <person name="Wicker T."/>
            <person name="Salzberg S.L."/>
            <person name="Devos K.M."/>
            <person name="Dvorak J."/>
        </authorList>
    </citation>
    <scope>NUCLEOTIDE SEQUENCE [LARGE SCALE GENOMIC DNA]</scope>
    <source>
        <strain evidence="2">cv. AL8/78</strain>
    </source>
</reference>
<dbReference type="Pfam" id="PF07714">
    <property type="entry name" value="PK_Tyr_Ser-Thr"/>
    <property type="match status" value="1"/>
</dbReference>
<accession>A0A453QX42</accession>
<dbReference type="InterPro" id="IPR001245">
    <property type="entry name" value="Ser-Thr/Tyr_kinase_cat_dom"/>
</dbReference>
<dbReference type="Proteomes" id="UP000015105">
    <property type="component" value="Chromosome 7D"/>
</dbReference>
<evidence type="ECO:0000313" key="3">
    <source>
        <dbReference type="Proteomes" id="UP000015105"/>
    </source>
</evidence>
<organism evidence="2 3">
    <name type="scientific">Aegilops tauschii subsp. strangulata</name>
    <name type="common">Goatgrass</name>
    <dbReference type="NCBI Taxonomy" id="200361"/>
    <lineage>
        <taxon>Eukaryota</taxon>
        <taxon>Viridiplantae</taxon>
        <taxon>Streptophyta</taxon>
        <taxon>Embryophyta</taxon>
        <taxon>Tracheophyta</taxon>
        <taxon>Spermatophyta</taxon>
        <taxon>Magnoliopsida</taxon>
        <taxon>Liliopsida</taxon>
        <taxon>Poales</taxon>
        <taxon>Poaceae</taxon>
        <taxon>BOP clade</taxon>
        <taxon>Pooideae</taxon>
        <taxon>Triticodae</taxon>
        <taxon>Triticeae</taxon>
        <taxon>Triticinae</taxon>
        <taxon>Aegilops</taxon>
    </lineage>
</organism>
<reference evidence="2" key="4">
    <citation type="submission" date="2019-03" db="UniProtKB">
        <authorList>
            <consortium name="EnsemblPlants"/>
        </authorList>
    </citation>
    <scope>IDENTIFICATION</scope>
</reference>
<dbReference type="PANTHER" id="PTHR48055">
    <property type="entry name" value="LEUCINE-RICH REPEAT RECEPTOR PROTEIN KINASE EMS1"/>
    <property type="match status" value="1"/>
</dbReference>
<feature type="domain" description="Protein kinase" evidence="1">
    <location>
        <begin position="1"/>
        <end position="140"/>
    </location>
</feature>
<dbReference type="AlphaFoldDB" id="A0A453QX42"/>
<dbReference type="PROSITE" id="PS50011">
    <property type="entry name" value="PROTEIN_KINASE_DOM"/>
    <property type="match status" value="1"/>
</dbReference>
<evidence type="ECO:0000313" key="2">
    <source>
        <dbReference type="EnsemblPlants" id="AET7Gv20365200.8"/>
    </source>
</evidence>
<dbReference type="InterPro" id="IPR011009">
    <property type="entry name" value="Kinase-like_dom_sf"/>
</dbReference>
<dbReference type="PANTHER" id="PTHR48055:SF50">
    <property type="entry name" value="PROTEIN KINASE DOMAIN-CONTAINING PROTEIN"/>
    <property type="match status" value="1"/>
</dbReference>
<reference evidence="3" key="1">
    <citation type="journal article" date="2014" name="Science">
        <title>Ancient hybridizations among the ancestral genomes of bread wheat.</title>
        <authorList>
            <consortium name="International Wheat Genome Sequencing Consortium,"/>
            <person name="Marcussen T."/>
            <person name="Sandve S.R."/>
            <person name="Heier L."/>
            <person name="Spannagl M."/>
            <person name="Pfeifer M."/>
            <person name="Jakobsen K.S."/>
            <person name="Wulff B.B."/>
            <person name="Steuernagel B."/>
            <person name="Mayer K.F."/>
            <person name="Olsen O.A."/>
        </authorList>
    </citation>
    <scope>NUCLEOTIDE SEQUENCE [LARGE SCALE GENOMIC DNA]</scope>
    <source>
        <strain evidence="3">cv. AL8/78</strain>
    </source>
</reference>
<reference evidence="2" key="5">
    <citation type="journal article" date="2021" name="G3 (Bethesda)">
        <title>Aegilops tauschii genome assembly Aet v5.0 features greater sequence contiguity and improved annotation.</title>
        <authorList>
            <person name="Wang L."/>
            <person name="Zhu T."/>
            <person name="Rodriguez J.C."/>
            <person name="Deal K.R."/>
            <person name="Dubcovsky J."/>
            <person name="McGuire P.E."/>
            <person name="Lux T."/>
            <person name="Spannagl M."/>
            <person name="Mayer K.F.X."/>
            <person name="Baldrich P."/>
            <person name="Meyers B.C."/>
            <person name="Huo N."/>
            <person name="Gu Y.Q."/>
            <person name="Zhou H."/>
            <person name="Devos K.M."/>
            <person name="Bennetzen J.L."/>
            <person name="Unver T."/>
            <person name="Budak H."/>
            <person name="Gulick P.J."/>
            <person name="Galiba G."/>
            <person name="Kalapos B."/>
            <person name="Nelson D.R."/>
            <person name="Li P."/>
            <person name="You F.M."/>
            <person name="Luo M.C."/>
            <person name="Dvorak J."/>
        </authorList>
    </citation>
    <scope>NUCLEOTIDE SEQUENCE [LARGE SCALE GENOMIC DNA]</scope>
    <source>
        <strain evidence="2">cv. AL8/78</strain>
    </source>
</reference>